<dbReference type="PANTHER" id="PTHR45737:SF6">
    <property type="entry name" value="VON WILLEBRAND FACTOR A DOMAIN-CONTAINING PROTEIN 5A"/>
    <property type="match status" value="1"/>
</dbReference>
<dbReference type="InterPro" id="IPR013694">
    <property type="entry name" value="VIT"/>
</dbReference>
<dbReference type="SUPFAM" id="SSF53300">
    <property type="entry name" value="vWA-like"/>
    <property type="match status" value="1"/>
</dbReference>
<dbReference type="OrthoDB" id="1729737at2759"/>
<reference evidence="3" key="1">
    <citation type="submission" date="2022-01" db="EMBL/GenBank/DDBJ databases">
        <authorList>
            <person name="Braso-Vives M."/>
        </authorList>
    </citation>
    <scope>NUCLEOTIDE SEQUENCE</scope>
</reference>
<evidence type="ECO:0000259" key="1">
    <source>
        <dbReference type="SMART" id="SM00327"/>
    </source>
</evidence>
<sequence length="841" mass="91227">MYGLRCQKTAKPVPLKEIDVHVDIIGYVSNVTSSLEYHNEEDNPIEAVFVFPLDESSAVYKFEALIEGRRIIGKVKEKQKAREEYDDAIASGEGAFLFEEDDRAGDVFKCSVGNLPPKTSATIQLSYVAELPVEADSSLKFVLPGVLNPRYSSDTGAAAYDDTYIVPGDVMTSGAPYKLKLKVNVSSPNSIDKIDSPKASVDVAYGGTSAQVTLKDDHKFDSDVELYVHYKDKHKPFAVTELGQGTDGFMADHTVMLTFVPDLSREDLVTNCGEFIFILDRSGSMSGNKIKNARETLLLFLKSLPIGCYFNIVGFGSSHQSLFKGSQQYDNKSLKTACKALGKMEADLGGTEILQPLQYVYKQPPIAGHPRQLFLLTDGEVWDTQACVSEVAKHADSARCFSVGIGEGASTALVKGVARAGRGKAEFVSGTDRLQAKVMRLLSCALQPTVTGVSLTWQLPDGVTAMPIPSTPPPIFSGDRFIMYAQLQGQLPVDVTEASVTLSGQVLTEEIKHTLDLTLKTQDQEMPSADDGPEPQQLHRLAAKTLVKELEVNLEKDSDNSETVSDSAKKQIIDLSVAANVVSKFTSFIGVDSEREEPIQGAMMRRNVRPPMMLACMGAPVMLRCAAAPMALSYDECDSPAYGSCLDEVYDDCDMALYSADHEEVMSLETEEKKEGMASRIVGGVMGLFPGPKTKKKARAMPRKMAMAARPMGGGFGAGVAAAMDDDDEEGEDSTPPSTVIPLQMAEGSWELDDDLAAVLGVKLDRLTKECPVQKKAVWATVLALVWLHTKMADKKVEWQMLARKATTWLKAHQEGWSADDVVGKACTVLGAKVDPSAVLG</sequence>
<dbReference type="SMART" id="SM00327">
    <property type="entry name" value="VWA"/>
    <property type="match status" value="1"/>
</dbReference>
<dbReference type="InterPro" id="IPR002035">
    <property type="entry name" value="VWF_A"/>
</dbReference>
<evidence type="ECO:0000313" key="3">
    <source>
        <dbReference type="EMBL" id="CAH1271033.1"/>
    </source>
</evidence>
<name>A0A8K0A907_BRALA</name>
<feature type="domain" description="VIT" evidence="2">
    <location>
        <begin position="1"/>
        <end position="129"/>
    </location>
</feature>
<dbReference type="Proteomes" id="UP000838412">
    <property type="component" value="Chromosome 8"/>
</dbReference>
<evidence type="ECO:0000313" key="4">
    <source>
        <dbReference type="Proteomes" id="UP000838412"/>
    </source>
</evidence>
<dbReference type="PANTHER" id="PTHR45737">
    <property type="entry name" value="VON WILLEBRAND FACTOR A DOMAIN-CONTAINING PROTEIN 5A"/>
    <property type="match status" value="1"/>
</dbReference>
<keyword evidence="4" id="KW-1185">Reference proteome</keyword>
<feature type="domain" description="VWFA" evidence="1">
    <location>
        <begin position="272"/>
        <end position="439"/>
    </location>
</feature>
<dbReference type="AlphaFoldDB" id="A0A8K0A907"/>
<evidence type="ECO:0000259" key="2">
    <source>
        <dbReference type="SMART" id="SM00609"/>
    </source>
</evidence>
<proteinExistence type="predicted"/>
<dbReference type="InterPro" id="IPR036465">
    <property type="entry name" value="vWFA_dom_sf"/>
</dbReference>
<dbReference type="Pfam" id="PF13768">
    <property type="entry name" value="VWA_3"/>
    <property type="match status" value="1"/>
</dbReference>
<organism evidence="3 4">
    <name type="scientific">Branchiostoma lanceolatum</name>
    <name type="common">Common lancelet</name>
    <name type="synonym">Amphioxus lanceolatum</name>
    <dbReference type="NCBI Taxonomy" id="7740"/>
    <lineage>
        <taxon>Eukaryota</taxon>
        <taxon>Metazoa</taxon>
        <taxon>Chordata</taxon>
        <taxon>Cephalochordata</taxon>
        <taxon>Leptocardii</taxon>
        <taxon>Amphioxiformes</taxon>
        <taxon>Branchiostomatidae</taxon>
        <taxon>Branchiostoma</taxon>
    </lineage>
</organism>
<dbReference type="SMART" id="SM00609">
    <property type="entry name" value="VIT"/>
    <property type="match status" value="1"/>
</dbReference>
<accession>A0A8K0A907</accession>
<protein>
    <submittedName>
        <fullName evidence="3">VWA5A protein</fullName>
    </submittedName>
</protein>
<dbReference type="Gene3D" id="3.40.50.410">
    <property type="entry name" value="von Willebrand factor, type A domain"/>
    <property type="match status" value="1"/>
</dbReference>
<gene>
    <name evidence="3" type="primary">VWA5A</name>
    <name evidence="3" type="ORF">BLAG_LOCUS23158</name>
</gene>
<dbReference type="Pfam" id="PF08487">
    <property type="entry name" value="VIT"/>
    <property type="match status" value="1"/>
</dbReference>
<dbReference type="EMBL" id="OV696693">
    <property type="protein sequence ID" value="CAH1271033.1"/>
    <property type="molecule type" value="Genomic_DNA"/>
</dbReference>